<keyword evidence="3" id="KW-0808">Transferase</keyword>
<proteinExistence type="inferred from homology"/>
<sequence>MASLVRQELSPRSFLHRQIVKAVNCGTVEPEDIITGSLSKRLKDGYDKGESGFILDGIPRSLYQAKIVDQLAMIDLVVNFRCFDFPSIKNHMDSEGAWKKKLQIYAEQTKPLEDYYRKQNKLINIELDSAPRETWQKLLVALHLQHVLAAPNSEKNR</sequence>
<dbReference type="OrthoDB" id="439792at2759"/>
<dbReference type="SUPFAM" id="SSF52540">
    <property type="entry name" value="P-loop containing nucleoside triphosphate hydrolases"/>
    <property type="match status" value="1"/>
</dbReference>
<evidence type="ECO:0000256" key="3">
    <source>
        <dbReference type="ARBA" id="ARBA00022679"/>
    </source>
</evidence>
<comment type="similarity">
    <text evidence="1">Belongs to the adenylate kinase family.</text>
</comment>
<keyword evidence="5 8" id="KW-0418">Kinase</keyword>
<evidence type="ECO:0000256" key="2">
    <source>
        <dbReference type="ARBA" id="ARBA00012955"/>
    </source>
</evidence>
<dbReference type="EC" id="2.7.4.3" evidence="2"/>
<organism evidence="7 8">
    <name type="scientific">Momordica charantia</name>
    <name type="common">Bitter gourd</name>
    <name type="synonym">Balsam pear</name>
    <dbReference type="NCBI Taxonomy" id="3673"/>
    <lineage>
        <taxon>Eukaryota</taxon>
        <taxon>Viridiplantae</taxon>
        <taxon>Streptophyta</taxon>
        <taxon>Embryophyta</taxon>
        <taxon>Tracheophyta</taxon>
        <taxon>Spermatophyta</taxon>
        <taxon>Magnoliopsida</taxon>
        <taxon>eudicotyledons</taxon>
        <taxon>Gunneridae</taxon>
        <taxon>Pentapetalae</taxon>
        <taxon>rosids</taxon>
        <taxon>fabids</taxon>
        <taxon>Cucurbitales</taxon>
        <taxon>Cucurbitaceae</taxon>
        <taxon>Momordiceae</taxon>
        <taxon>Momordica</taxon>
    </lineage>
</organism>
<dbReference type="Pfam" id="PF00406">
    <property type="entry name" value="ADK"/>
    <property type="match status" value="1"/>
</dbReference>
<gene>
    <name evidence="8" type="primary">LOC111008637</name>
</gene>
<dbReference type="InterPro" id="IPR000850">
    <property type="entry name" value="Adenylat/UMP-CMP_kin"/>
</dbReference>
<keyword evidence="7" id="KW-1185">Reference proteome</keyword>
<keyword evidence="4" id="KW-0547">Nucleotide-binding</keyword>
<dbReference type="PANTHER" id="PTHR23359">
    <property type="entry name" value="NUCLEOTIDE KINASE"/>
    <property type="match status" value="1"/>
</dbReference>
<evidence type="ECO:0000313" key="8">
    <source>
        <dbReference type="RefSeq" id="XP_022137075.1"/>
    </source>
</evidence>
<dbReference type="AlphaFoldDB" id="A0A6J1C5N4"/>
<evidence type="ECO:0000313" key="7">
    <source>
        <dbReference type="Proteomes" id="UP000504603"/>
    </source>
</evidence>
<evidence type="ECO:0000256" key="6">
    <source>
        <dbReference type="ARBA" id="ARBA00031517"/>
    </source>
</evidence>
<dbReference type="PROSITE" id="PS00113">
    <property type="entry name" value="ADENYLATE_KINASE"/>
    <property type="match status" value="1"/>
</dbReference>
<dbReference type="Gene3D" id="3.40.50.300">
    <property type="entry name" value="P-loop containing nucleotide triphosphate hydrolases"/>
    <property type="match status" value="1"/>
</dbReference>
<reference evidence="8" key="1">
    <citation type="submission" date="2025-08" db="UniProtKB">
        <authorList>
            <consortium name="RefSeq"/>
        </authorList>
    </citation>
    <scope>IDENTIFICATION</scope>
    <source>
        <strain evidence="8">OHB3-1</strain>
    </source>
</reference>
<dbReference type="KEGG" id="mcha:111008637"/>
<dbReference type="GeneID" id="111008637"/>
<dbReference type="GO" id="GO:0005524">
    <property type="term" value="F:ATP binding"/>
    <property type="evidence" value="ECO:0007669"/>
    <property type="project" value="InterPro"/>
</dbReference>
<dbReference type="RefSeq" id="XP_022137075.1">
    <property type="nucleotide sequence ID" value="XM_022281383.1"/>
</dbReference>
<evidence type="ECO:0000256" key="1">
    <source>
        <dbReference type="ARBA" id="ARBA00007220"/>
    </source>
</evidence>
<evidence type="ECO:0000256" key="5">
    <source>
        <dbReference type="ARBA" id="ARBA00022777"/>
    </source>
</evidence>
<dbReference type="InterPro" id="IPR033690">
    <property type="entry name" value="Adenylat_kinase_CS"/>
</dbReference>
<evidence type="ECO:0000256" key="4">
    <source>
        <dbReference type="ARBA" id="ARBA00022741"/>
    </source>
</evidence>
<name>A0A6J1C5N4_MOMCH</name>
<protein>
    <recommendedName>
        <fullName evidence="2">adenylate kinase</fullName>
        <ecNumber evidence="2">2.7.4.3</ecNumber>
    </recommendedName>
    <alternativeName>
        <fullName evidence="6">ATP:AMP phosphotransferase</fullName>
    </alternativeName>
</protein>
<dbReference type="GO" id="GO:0004017">
    <property type="term" value="F:AMP kinase activity"/>
    <property type="evidence" value="ECO:0007669"/>
    <property type="project" value="UniProtKB-EC"/>
</dbReference>
<accession>A0A6J1C5N4</accession>
<dbReference type="InterPro" id="IPR027417">
    <property type="entry name" value="P-loop_NTPase"/>
</dbReference>
<dbReference type="Proteomes" id="UP000504603">
    <property type="component" value="Unplaced"/>
</dbReference>